<organism evidence="1 2">
    <name type="scientific">Catharanthus roseus</name>
    <name type="common">Madagascar periwinkle</name>
    <name type="synonym">Vinca rosea</name>
    <dbReference type="NCBI Taxonomy" id="4058"/>
    <lineage>
        <taxon>Eukaryota</taxon>
        <taxon>Viridiplantae</taxon>
        <taxon>Streptophyta</taxon>
        <taxon>Embryophyta</taxon>
        <taxon>Tracheophyta</taxon>
        <taxon>Spermatophyta</taxon>
        <taxon>Magnoliopsida</taxon>
        <taxon>eudicotyledons</taxon>
        <taxon>Gunneridae</taxon>
        <taxon>Pentapetalae</taxon>
        <taxon>asterids</taxon>
        <taxon>lamiids</taxon>
        <taxon>Gentianales</taxon>
        <taxon>Apocynaceae</taxon>
        <taxon>Rauvolfioideae</taxon>
        <taxon>Vinceae</taxon>
        <taxon>Catharanthinae</taxon>
        <taxon>Catharanthus</taxon>
    </lineage>
</organism>
<gene>
    <name evidence="1" type="ORF">M9H77_34467</name>
</gene>
<dbReference type="EMBL" id="CM044708">
    <property type="protein sequence ID" value="KAI5648462.1"/>
    <property type="molecule type" value="Genomic_DNA"/>
</dbReference>
<sequence length="724" mass="84327">MEYRRQEDYGVNSISPFRLRNQRIQRLPDPHLICNRDLTERSPRFRISPARRVRVGGLLERRDYGWENGETMRFRSPSPNFLERLPNYRKASLQRDELIGETMRFRSPSPDFRESLPNNGKGSLQRDELRRYEFPDFVDRKNELDAGLKHRSLRGNAERDRVLSSVGNQFFEMPVTLVDGRIAREKYGSLAKLVPDLRRADDAVDLPASSRNSHFRFKDESFLYPDPYLRKNLSGIDRYENGEKYPFPFKDLSYSGSANLAKDFSNSSKLTEFAGSSLQNSRENLMVSYRHGVHSARDIHSRSSIQQREEFSSLDLHQRHNSETRVDHESSQKDPHGYQWSTFCSTRADDQEYPYRRPDLYPRPELQNTDYLYPSGSLGRKMPFVEPKDCNEADFITPELVKFTKKYTTKDKYSRGLHGRSSSWDHQCLEDQSYSEYFLANGAQRERLRMSPDNPYDVRECRHDLKGKGMRSYEVDTSTSLEGSVKRKYGIDEELSRSSTRLTTSSKAKNIDFVMARNERFDDWNVEDDIDVLLPKSSECYHDPCRRATTKAFDVVQHDGVSPSDDWLDCDPETYIEEHSTKPNKLGKRNVKGHFRPGSSNGYDFRPGSSNAYDSYRFKKHHPTKSPWPRSKDNKQLDEDECTIDALELDNLPSSFQSGPTEDSEEFKQLVKKFFLVFSKKLNVSPATRKRYKEQGRAGPLFCIVCSQRSVFFFFLLFSYSMGI</sequence>
<evidence type="ECO:0000313" key="1">
    <source>
        <dbReference type="EMBL" id="KAI5648462.1"/>
    </source>
</evidence>
<evidence type="ECO:0000313" key="2">
    <source>
        <dbReference type="Proteomes" id="UP001060085"/>
    </source>
</evidence>
<reference evidence="2" key="1">
    <citation type="journal article" date="2023" name="Nat. Plants">
        <title>Single-cell RNA sequencing provides a high-resolution roadmap for understanding the multicellular compartmentation of specialized metabolism.</title>
        <authorList>
            <person name="Sun S."/>
            <person name="Shen X."/>
            <person name="Li Y."/>
            <person name="Li Y."/>
            <person name="Wang S."/>
            <person name="Li R."/>
            <person name="Zhang H."/>
            <person name="Shen G."/>
            <person name="Guo B."/>
            <person name="Wei J."/>
            <person name="Xu J."/>
            <person name="St-Pierre B."/>
            <person name="Chen S."/>
            <person name="Sun C."/>
        </authorList>
    </citation>
    <scope>NUCLEOTIDE SEQUENCE [LARGE SCALE GENOMIC DNA]</scope>
</reference>
<name>A0ACB9ZNF5_CATRO</name>
<protein>
    <submittedName>
        <fullName evidence="1">Uncharacterized protein</fullName>
    </submittedName>
</protein>
<keyword evidence="2" id="KW-1185">Reference proteome</keyword>
<dbReference type="Proteomes" id="UP001060085">
    <property type="component" value="Linkage Group LG08"/>
</dbReference>
<accession>A0ACB9ZNF5</accession>
<comment type="caution">
    <text evidence="1">The sequence shown here is derived from an EMBL/GenBank/DDBJ whole genome shotgun (WGS) entry which is preliminary data.</text>
</comment>
<proteinExistence type="predicted"/>